<name>A0ACB8UVX6_9EURO</name>
<gene>
    <name evidence="1" type="ORF">LOY88_004340</name>
</gene>
<comment type="caution">
    <text evidence="1">The sequence shown here is derived from an EMBL/GenBank/DDBJ whole genome shotgun (WGS) entry which is preliminary data.</text>
</comment>
<accession>A0ACB8UVX6</accession>
<dbReference type="EMBL" id="JALBCA010000064">
    <property type="protein sequence ID" value="KAI2385034.1"/>
    <property type="molecule type" value="Genomic_DNA"/>
</dbReference>
<protein>
    <submittedName>
        <fullName evidence="1">Uncharacterized protein</fullName>
    </submittedName>
</protein>
<reference evidence="1" key="1">
    <citation type="journal article" date="2022" name="bioRxiv">
        <title>Population genetic analysis of Ophidiomyces ophidiicola, the causative agent of snake fungal disease, indicates recent introductions to the USA.</title>
        <authorList>
            <person name="Ladner J.T."/>
            <person name="Palmer J.M."/>
            <person name="Ettinger C.L."/>
            <person name="Stajich J.E."/>
            <person name="Farrell T.M."/>
            <person name="Glorioso B.M."/>
            <person name="Lawson B."/>
            <person name="Price S.J."/>
            <person name="Stengle A.G."/>
            <person name="Grear D.A."/>
            <person name="Lorch J.M."/>
        </authorList>
    </citation>
    <scope>NUCLEOTIDE SEQUENCE</scope>
    <source>
        <strain evidence="1">NWHC 24266-5</strain>
    </source>
</reference>
<sequence>MASQSGTLAGLALEPLALFHAVDPYLSSVFVFTGPVTTANSTLSSSRIQAHIITSGGVHSYPRITISPAAPVYAAVNHLPRDRQGDEVYRGLAVCLFKYFSELPQLVKDALTALAVSEKYGARLPKLFDEVHAADLANRMIRVEGMPQVLPDLKDAFSEKIVPCVDIDFVLPPGSIDTPPQNSRDAGSDAHSIQKFSDRFGQYASLIEALGDPIFLPTAKLKRAPSQSTNLSKSRTFTSAQKETLRLSMCEVVDTEERYVGKMYDLVHNVAHEFRQKARDKSVSSTSPNESELLKLFPTCLNEILEVNMGFLNDIRQILEYTEKDALNDIIKDTVLDSSALARDSNGQRKDPIGIIAFARCLQEWLPRFSQPYGEYMNAHTGFTQILNTFLNDQNSSFSKRVYESGEQRMRSLLMEPVQRLPRYSLLIDAMTSALPIVHPAVKSLLNARDTIAEICSLDSSSGIGQSLKRLQTLVTGWPASVTPIGRLITAVDFYTLLPPYRPGLQGTRSEPGILLVYSDFLVLVLKGPESKLTARGLHAELDKPQPGFGTDPTTSTPEMIFLQASRIVNVRCSQSKCAQVLYLTPATNFLRNERSRSKPALQALELLSSYEGKAHRLIEEVTKARIEGRFPEQYRERGKWSLHHPDGTCGNLGALISVFEESAVDDMPSKLSSTIQLNFGPRKPDLHIDELNSNLDVNISMSMVGDGKYRMEMDSVTGVFYTDIFTPQDFVPVLTKRSKSPQKFLFFSCSFDGFLTWVVQMLLRPLNQPQNPFLTDVIVRANFSILRIIASQILASAKATKGLRPRSPSKLLSSFWSGGQPKELQMPLKGLLPPPQMTSTPPVFSITEYEDPHKGSPSTPSPSKTPKVANGGINITDETSKYLEHLEQTFSTYVIAIRSRSGNIVGRVLRARDRVDEAAVNELYNVLLDDAGKIQAAAEAPVDVLIVAFEAFMAKAWKDHIGPIIPTQSLSLLQNKFCSLFPGDFEDFFRRFLSEMSPQTRRALTSLVNLLADLLDASGNDGDRGALTEVFAEILTDEGDPREHISLLDRLVEDFERLFDEKAPSVAPMEGTLIHDPDNRRDRSQSVNHGSINSNNSSFRKRFGFSLHRERSKTEGESKVSSIIRTLSKSKGSGIASALEVESGTSSLPRINLMRAKSTDLDTRLHSLLRPGSRERPFMPAFFSSDHDLYRPGSAHSNAPTLSSIGEDRVEKPVSPRKKRRSSLSDLRPVSAGEIKPLFHSEHDSNTIASPATPTNNNSLVESDASPTPSAPSSRTSRTRLRSPIRMHSPPPRITSPPVRHVSPSRKENTPPSPRTALGDKPVNRKTNVSTSPKKQPELRPQSHHASVNGLKERMIPPNGSDMSRIPLSTVPTPKVQKLKMQTPQKVSCSLRFADVKLTTSQLRERVQNEKRAVASAETTLRAELTSIAQEISNPRMSPPKGRPTSSSGTSKLANSSSSSPPSVLTSRIRTLSDKLNSATADFNERTLSLEKDIENSLVVSERRAKKLDELYREASAENEALYQRFNEELSKIARDVRRDDGERSLREQLSETLDELARVKKENMRLKREIGGLKAQQFVAD</sequence>
<organism evidence="1">
    <name type="scientific">Ophidiomyces ophidiicola</name>
    <dbReference type="NCBI Taxonomy" id="1387563"/>
    <lineage>
        <taxon>Eukaryota</taxon>
        <taxon>Fungi</taxon>
        <taxon>Dikarya</taxon>
        <taxon>Ascomycota</taxon>
        <taxon>Pezizomycotina</taxon>
        <taxon>Eurotiomycetes</taxon>
        <taxon>Eurotiomycetidae</taxon>
        <taxon>Onygenales</taxon>
        <taxon>Onygenaceae</taxon>
        <taxon>Ophidiomyces</taxon>
    </lineage>
</organism>
<evidence type="ECO:0000313" key="1">
    <source>
        <dbReference type="EMBL" id="KAI2385034.1"/>
    </source>
</evidence>
<proteinExistence type="predicted"/>